<protein>
    <submittedName>
        <fullName evidence="1">Uncharacterized protein</fullName>
    </submittedName>
</protein>
<evidence type="ECO:0000313" key="2">
    <source>
        <dbReference type="Proteomes" id="UP000820818"/>
    </source>
</evidence>
<sequence length="87" mass="10080">MVQGFKKSLMVHRPPFTLFLHLPHNRGQPGICTKSKMYYVKDRLVPGVVIKILYVFFYQKGLSTSIQLDWVCKLLEKLSSRLVIQGN</sequence>
<gene>
    <name evidence="1" type="ORF">GHT06_016385</name>
</gene>
<accession>A0AAD5L770</accession>
<keyword evidence="2" id="KW-1185">Reference proteome</keyword>
<evidence type="ECO:0000313" key="1">
    <source>
        <dbReference type="EMBL" id="KAI9556595.1"/>
    </source>
</evidence>
<comment type="caution">
    <text evidence="1">The sequence shown here is derived from an EMBL/GenBank/DDBJ whole genome shotgun (WGS) entry which is preliminary data.</text>
</comment>
<reference evidence="1 2" key="1">
    <citation type="submission" date="2022-05" db="EMBL/GenBank/DDBJ databases">
        <title>A multi-omics perspective on studying reproductive biology in Daphnia sinensis.</title>
        <authorList>
            <person name="Jia J."/>
        </authorList>
    </citation>
    <scope>NUCLEOTIDE SEQUENCE [LARGE SCALE GENOMIC DNA]</scope>
    <source>
        <strain evidence="1 2">WSL</strain>
    </source>
</reference>
<organism evidence="1 2">
    <name type="scientific">Daphnia sinensis</name>
    <dbReference type="NCBI Taxonomy" id="1820382"/>
    <lineage>
        <taxon>Eukaryota</taxon>
        <taxon>Metazoa</taxon>
        <taxon>Ecdysozoa</taxon>
        <taxon>Arthropoda</taxon>
        <taxon>Crustacea</taxon>
        <taxon>Branchiopoda</taxon>
        <taxon>Diplostraca</taxon>
        <taxon>Cladocera</taxon>
        <taxon>Anomopoda</taxon>
        <taxon>Daphniidae</taxon>
        <taxon>Daphnia</taxon>
        <taxon>Daphnia similis group</taxon>
    </lineage>
</organism>
<name>A0AAD5L770_9CRUS</name>
<proteinExistence type="predicted"/>
<dbReference type="Proteomes" id="UP000820818">
    <property type="component" value="Linkage Group LG6"/>
</dbReference>
<dbReference type="AlphaFoldDB" id="A0AAD5L770"/>
<dbReference type="EMBL" id="WJBH02000006">
    <property type="protein sequence ID" value="KAI9556595.1"/>
    <property type="molecule type" value="Genomic_DNA"/>
</dbReference>